<sequence length="171" mass="19521">MSQAPANNFLVSLQPNSLYIVTQTIPNSDPDNGVAFEPNVWHWSFFFTDAAGNATQLHWSVDVVQEVVGEYFGRRPIPRIRTRTRFSIYVSFIRLLYKKHEGKDSDTLRDIEISCRTWILDAIATFVANGWMTAAPGDLGKIVTKESQEAMDRYTAMGEDRARYRPTIKDI</sequence>
<comment type="caution">
    <text evidence="1">The sequence shown here is derived from an EMBL/GenBank/DDBJ whole genome shotgun (WGS) entry which is preliminary data.</text>
</comment>
<dbReference type="Proteomes" id="UP001385951">
    <property type="component" value="Unassembled WGS sequence"/>
</dbReference>
<gene>
    <name evidence="1" type="ORF">QCA50_014087</name>
</gene>
<reference evidence="1 2" key="1">
    <citation type="submission" date="2022-09" db="EMBL/GenBank/DDBJ databases">
        <authorList>
            <person name="Palmer J.M."/>
        </authorList>
    </citation>
    <scope>NUCLEOTIDE SEQUENCE [LARGE SCALE GENOMIC DNA]</scope>
    <source>
        <strain evidence="1 2">DSM 7382</strain>
    </source>
</reference>
<accession>A0AAW0FWZ3</accession>
<dbReference type="EMBL" id="JASBNA010000034">
    <property type="protein sequence ID" value="KAK7682704.1"/>
    <property type="molecule type" value="Genomic_DNA"/>
</dbReference>
<name>A0AAW0FWZ3_9APHY</name>
<keyword evidence="2" id="KW-1185">Reference proteome</keyword>
<protein>
    <submittedName>
        <fullName evidence="1">Uncharacterized protein</fullName>
    </submittedName>
</protein>
<evidence type="ECO:0000313" key="2">
    <source>
        <dbReference type="Proteomes" id="UP001385951"/>
    </source>
</evidence>
<evidence type="ECO:0000313" key="1">
    <source>
        <dbReference type="EMBL" id="KAK7682704.1"/>
    </source>
</evidence>
<proteinExistence type="predicted"/>
<dbReference type="AlphaFoldDB" id="A0AAW0FWZ3"/>
<organism evidence="1 2">
    <name type="scientific">Cerrena zonata</name>
    <dbReference type="NCBI Taxonomy" id="2478898"/>
    <lineage>
        <taxon>Eukaryota</taxon>
        <taxon>Fungi</taxon>
        <taxon>Dikarya</taxon>
        <taxon>Basidiomycota</taxon>
        <taxon>Agaricomycotina</taxon>
        <taxon>Agaricomycetes</taxon>
        <taxon>Polyporales</taxon>
        <taxon>Cerrenaceae</taxon>
        <taxon>Cerrena</taxon>
    </lineage>
</organism>